<name>A0A0F9WV10_9ZZZZ</name>
<sequence>MECPNCQYGMLPYDEPLSDEAKACPRCGHPLKDNDKENSQEN</sequence>
<organism evidence="1">
    <name type="scientific">marine sediment metagenome</name>
    <dbReference type="NCBI Taxonomy" id="412755"/>
    <lineage>
        <taxon>unclassified sequences</taxon>
        <taxon>metagenomes</taxon>
        <taxon>ecological metagenomes</taxon>
    </lineage>
</organism>
<protein>
    <submittedName>
        <fullName evidence="1">Uncharacterized protein</fullName>
    </submittedName>
</protein>
<dbReference type="AlphaFoldDB" id="A0A0F9WV10"/>
<reference evidence="1" key="1">
    <citation type="journal article" date="2015" name="Nature">
        <title>Complex archaea that bridge the gap between prokaryotes and eukaryotes.</title>
        <authorList>
            <person name="Spang A."/>
            <person name="Saw J.H."/>
            <person name="Jorgensen S.L."/>
            <person name="Zaremba-Niedzwiedzka K."/>
            <person name="Martijn J."/>
            <person name="Lind A.E."/>
            <person name="van Eijk R."/>
            <person name="Schleper C."/>
            <person name="Guy L."/>
            <person name="Ettema T.J."/>
        </authorList>
    </citation>
    <scope>NUCLEOTIDE SEQUENCE</scope>
</reference>
<comment type="caution">
    <text evidence="1">The sequence shown here is derived from an EMBL/GenBank/DDBJ whole genome shotgun (WGS) entry which is preliminary data.</text>
</comment>
<proteinExistence type="predicted"/>
<evidence type="ECO:0000313" key="1">
    <source>
        <dbReference type="EMBL" id="KKN82728.1"/>
    </source>
</evidence>
<gene>
    <name evidence="1" type="ORF">LCGC14_0305520</name>
</gene>
<dbReference type="EMBL" id="LAZR01000195">
    <property type="protein sequence ID" value="KKN82728.1"/>
    <property type="molecule type" value="Genomic_DNA"/>
</dbReference>
<accession>A0A0F9WV10</accession>